<evidence type="ECO:0000259" key="2">
    <source>
        <dbReference type="PROSITE" id="PS50151"/>
    </source>
</evidence>
<protein>
    <submittedName>
        <fullName evidence="3">UvrB/UvrC motif-containing protein</fullName>
    </submittedName>
</protein>
<dbReference type="Pfam" id="PF02151">
    <property type="entry name" value="UVR"/>
    <property type="match status" value="1"/>
</dbReference>
<dbReference type="InterPro" id="IPR036876">
    <property type="entry name" value="UVR_dom_sf"/>
</dbReference>
<keyword evidence="1" id="KW-0742">SOS response</keyword>
<dbReference type="AlphaFoldDB" id="A0AAU7CN72"/>
<dbReference type="RefSeq" id="WP_406699298.1">
    <property type="nucleotide sequence ID" value="NZ_CP155447.1"/>
</dbReference>
<accession>A0AAU7CN72</accession>
<evidence type="ECO:0000256" key="1">
    <source>
        <dbReference type="ARBA" id="ARBA00023236"/>
    </source>
</evidence>
<dbReference type="InterPro" id="IPR001943">
    <property type="entry name" value="UVR_dom"/>
</dbReference>
<proteinExistence type="predicted"/>
<sequence length="254" mass="29642">MRRDMDDTIQGWPYEPEPGEVIAREVRARDGRMVVQVRVELGVLQLEVGGRPDGTRPHGFPSYLDYLRYRASGRGQTEAGRAAHWTMSPDHCVEADREFVQYYHRRVAWLTLQRYDKAMLDADHTLALMDFVCKHGIDDDYIASHERFRGLVLFHRTQAAAALALERRKPDEAIDVVREGIDRLTTHHNRWSEEHSDSETPNQPLIEQLRVLEQEIRKNFAVEKTLREQLEDAVAEEDYELAARLRDQIRARTR</sequence>
<keyword evidence="1" id="KW-0227">DNA damage</keyword>
<evidence type="ECO:0000313" key="3">
    <source>
        <dbReference type="EMBL" id="XBH06448.1"/>
    </source>
</evidence>
<dbReference type="EMBL" id="CP155447">
    <property type="protein sequence ID" value="XBH06448.1"/>
    <property type="molecule type" value="Genomic_DNA"/>
</dbReference>
<reference evidence="3" key="1">
    <citation type="submission" date="2024-05" db="EMBL/GenBank/DDBJ databases">
        <title>Planctomycetes of the genus Singulisphaera possess chitinolytic capabilities.</title>
        <authorList>
            <person name="Ivanova A."/>
        </authorList>
    </citation>
    <scope>NUCLEOTIDE SEQUENCE</scope>
    <source>
        <strain evidence="3">Ch08T</strain>
    </source>
</reference>
<dbReference type="GO" id="GO:0009432">
    <property type="term" value="P:SOS response"/>
    <property type="evidence" value="ECO:0007669"/>
    <property type="project" value="UniProtKB-KW"/>
</dbReference>
<dbReference type="SUPFAM" id="SSF46600">
    <property type="entry name" value="C-terminal UvrC-binding domain of UvrB"/>
    <property type="match status" value="1"/>
</dbReference>
<organism evidence="3">
    <name type="scientific">Singulisphaera sp. Ch08</name>
    <dbReference type="NCBI Taxonomy" id="3120278"/>
    <lineage>
        <taxon>Bacteria</taxon>
        <taxon>Pseudomonadati</taxon>
        <taxon>Planctomycetota</taxon>
        <taxon>Planctomycetia</taxon>
        <taxon>Isosphaerales</taxon>
        <taxon>Isosphaeraceae</taxon>
        <taxon>Singulisphaera</taxon>
    </lineage>
</organism>
<dbReference type="PROSITE" id="PS50151">
    <property type="entry name" value="UVR"/>
    <property type="match status" value="1"/>
</dbReference>
<feature type="domain" description="UVR" evidence="2">
    <location>
        <begin position="220"/>
        <end position="254"/>
    </location>
</feature>
<name>A0AAU7CN72_9BACT</name>
<gene>
    <name evidence="3" type="ORF">V5E97_10540</name>
</gene>